<dbReference type="PROSITE" id="PS50928">
    <property type="entry name" value="ABC_TM1"/>
    <property type="match status" value="1"/>
</dbReference>
<evidence type="ECO:0000256" key="7">
    <source>
        <dbReference type="RuleBase" id="RU363032"/>
    </source>
</evidence>
<feature type="transmembrane region" description="Helical" evidence="7">
    <location>
        <begin position="32"/>
        <end position="51"/>
    </location>
</feature>
<keyword evidence="3" id="KW-1003">Cell membrane</keyword>
<evidence type="ECO:0000256" key="2">
    <source>
        <dbReference type="ARBA" id="ARBA00022448"/>
    </source>
</evidence>
<dbReference type="InterPro" id="IPR050366">
    <property type="entry name" value="BP-dependent_transpt_permease"/>
</dbReference>
<evidence type="ECO:0000256" key="3">
    <source>
        <dbReference type="ARBA" id="ARBA00022475"/>
    </source>
</evidence>
<evidence type="ECO:0000313" key="10">
    <source>
        <dbReference type="EMBL" id="GAA3769086.1"/>
    </source>
</evidence>
<feature type="transmembrane region" description="Helical" evidence="7">
    <location>
        <begin position="94"/>
        <end position="116"/>
    </location>
</feature>
<keyword evidence="11" id="KW-1185">Reference proteome</keyword>
<organism evidence="10 11">
    <name type="scientific">Microbacterium kribbense</name>
    <dbReference type="NCBI Taxonomy" id="433645"/>
    <lineage>
        <taxon>Bacteria</taxon>
        <taxon>Bacillati</taxon>
        <taxon>Actinomycetota</taxon>
        <taxon>Actinomycetes</taxon>
        <taxon>Micrococcales</taxon>
        <taxon>Microbacteriaceae</taxon>
        <taxon>Microbacterium</taxon>
    </lineage>
</organism>
<evidence type="ECO:0000259" key="9">
    <source>
        <dbReference type="PROSITE" id="PS50928"/>
    </source>
</evidence>
<dbReference type="Gene3D" id="1.10.3720.10">
    <property type="entry name" value="MetI-like"/>
    <property type="match status" value="1"/>
</dbReference>
<comment type="similarity">
    <text evidence="7">Belongs to the binding-protein-dependent transport system permease family.</text>
</comment>
<comment type="subcellular location">
    <subcellularLocation>
        <location evidence="1 7">Cell membrane</location>
        <topology evidence="1 7">Multi-pass membrane protein</topology>
    </subcellularLocation>
</comment>
<sequence length="291" mass="30900">MITLTPDTRSLAVPPPASRSKRRWKRMSQTEIASGVLILIVIGCFVVPEILPLAPASGGSLADARLPPLSPGHLLGTDPLGNDMLSRTLYGGRVSFIVGVGATLIGLVVGGVLGMLAGYRGGWVEKVLGWIFDVLLAFPALVLALTIAAYLGPSLMNEIYAVSIFLIPATARIARASTMSVRKEEFIVAARLAGVRESTIVRRHVIPNITSPLLTFAILQCGTAMIIEATLSFLGLGIRPPAPSWGNMMASGQQSLGDQPWVVLVPGIFLFVTIGALNLLGESLRQARDER</sequence>
<evidence type="ECO:0000256" key="8">
    <source>
        <dbReference type="SAM" id="MobiDB-lite"/>
    </source>
</evidence>
<evidence type="ECO:0000313" key="11">
    <source>
        <dbReference type="Proteomes" id="UP001500540"/>
    </source>
</evidence>
<feature type="domain" description="ABC transmembrane type-1" evidence="9">
    <location>
        <begin position="92"/>
        <end position="281"/>
    </location>
</feature>
<dbReference type="EMBL" id="BAABAF010000007">
    <property type="protein sequence ID" value="GAA3769086.1"/>
    <property type="molecule type" value="Genomic_DNA"/>
</dbReference>
<evidence type="ECO:0000256" key="6">
    <source>
        <dbReference type="ARBA" id="ARBA00023136"/>
    </source>
</evidence>
<gene>
    <name evidence="10" type="ORF">GCM10022240_21910</name>
</gene>
<feature type="transmembrane region" description="Helical" evidence="7">
    <location>
        <begin position="157"/>
        <end position="174"/>
    </location>
</feature>
<proteinExistence type="inferred from homology"/>
<feature type="transmembrane region" description="Helical" evidence="7">
    <location>
        <begin position="128"/>
        <end position="151"/>
    </location>
</feature>
<reference evidence="11" key="1">
    <citation type="journal article" date="2019" name="Int. J. Syst. Evol. Microbiol.">
        <title>The Global Catalogue of Microorganisms (GCM) 10K type strain sequencing project: providing services to taxonomists for standard genome sequencing and annotation.</title>
        <authorList>
            <consortium name="The Broad Institute Genomics Platform"/>
            <consortium name="The Broad Institute Genome Sequencing Center for Infectious Disease"/>
            <person name="Wu L."/>
            <person name="Ma J."/>
        </authorList>
    </citation>
    <scope>NUCLEOTIDE SEQUENCE [LARGE SCALE GENOMIC DNA]</scope>
    <source>
        <strain evidence="11">JCM 16950</strain>
    </source>
</reference>
<evidence type="ECO:0000256" key="1">
    <source>
        <dbReference type="ARBA" id="ARBA00004651"/>
    </source>
</evidence>
<keyword evidence="6 7" id="KW-0472">Membrane</keyword>
<dbReference type="CDD" id="cd06261">
    <property type="entry name" value="TM_PBP2"/>
    <property type="match status" value="1"/>
</dbReference>
<dbReference type="PANTHER" id="PTHR43386">
    <property type="entry name" value="OLIGOPEPTIDE TRANSPORT SYSTEM PERMEASE PROTEIN APPC"/>
    <property type="match status" value="1"/>
</dbReference>
<keyword evidence="4 7" id="KW-0812">Transmembrane</keyword>
<evidence type="ECO:0000256" key="4">
    <source>
        <dbReference type="ARBA" id="ARBA00022692"/>
    </source>
</evidence>
<accession>A0ABP7GKI5</accession>
<name>A0ABP7GKI5_9MICO</name>
<feature type="transmembrane region" description="Helical" evidence="7">
    <location>
        <begin position="261"/>
        <end position="281"/>
    </location>
</feature>
<feature type="region of interest" description="Disordered" evidence="8">
    <location>
        <begin position="1"/>
        <end position="24"/>
    </location>
</feature>
<evidence type="ECO:0000256" key="5">
    <source>
        <dbReference type="ARBA" id="ARBA00022989"/>
    </source>
</evidence>
<feature type="transmembrane region" description="Helical" evidence="7">
    <location>
        <begin position="213"/>
        <end position="238"/>
    </location>
</feature>
<dbReference type="InterPro" id="IPR000515">
    <property type="entry name" value="MetI-like"/>
</dbReference>
<dbReference type="InterPro" id="IPR035906">
    <property type="entry name" value="MetI-like_sf"/>
</dbReference>
<keyword evidence="2 7" id="KW-0813">Transport</keyword>
<dbReference type="SUPFAM" id="SSF161098">
    <property type="entry name" value="MetI-like"/>
    <property type="match status" value="1"/>
</dbReference>
<keyword evidence="5 7" id="KW-1133">Transmembrane helix</keyword>
<dbReference type="PANTHER" id="PTHR43386:SF25">
    <property type="entry name" value="PEPTIDE ABC TRANSPORTER PERMEASE PROTEIN"/>
    <property type="match status" value="1"/>
</dbReference>
<dbReference type="Pfam" id="PF00528">
    <property type="entry name" value="BPD_transp_1"/>
    <property type="match status" value="1"/>
</dbReference>
<comment type="caution">
    <text evidence="10">The sequence shown here is derived from an EMBL/GenBank/DDBJ whole genome shotgun (WGS) entry which is preliminary data.</text>
</comment>
<dbReference type="Proteomes" id="UP001500540">
    <property type="component" value="Unassembled WGS sequence"/>
</dbReference>
<protein>
    <submittedName>
        <fullName evidence="10">ABC transporter permease</fullName>
    </submittedName>
</protein>